<dbReference type="GO" id="GO:0032465">
    <property type="term" value="P:regulation of cytokinesis"/>
    <property type="evidence" value="ECO:0007669"/>
    <property type="project" value="InterPro"/>
</dbReference>
<feature type="compositionally biased region" description="Polar residues" evidence="2">
    <location>
        <begin position="564"/>
        <end position="576"/>
    </location>
</feature>
<proteinExistence type="predicted"/>
<dbReference type="InterPro" id="IPR033207">
    <property type="entry name" value="CCP110"/>
</dbReference>
<feature type="coiled-coil region" evidence="1">
    <location>
        <begin position="737"/>
        <end position="764"/>
    </location>
</feature>
<dbReference type="Proteomes" id="UP001374579">
    <property type="component" value="Unassembled WGS sequence"/>
</dbReference>
<feature type="region of interest" description="Disordered" evidence="2">
    <location>
        <begin position="776"/>
        <end position="795"/>
    </location>
</feature>
<evidence type="ECO:0000313" key="4">
    <source>
        <dbReference type="Proteomes" id="UP001374579"/>
    </source>
</evidence>
<comment type="caution">
    <text evidence="3">The sequence shown here is derived from an EMBL/GenBank/DDBJ whole genome shotgun (WGS) entry which is preliminary data.</text>
</comment>
<feature type="region of interest" description="Disordered" evidence="2">
    <location>
        <begin position="271"/>
        <end position="338"/>
    </location>
</feature>
<feature type="region of interest" description="Disordered" evidence="2">
    <location>
        <begin position="972"/>
        <end position="1036"/>
    </location>
</feature>
<feature type="compositionally biased region" description="Low complexity" evidence="2">
    <location>
        <begin position="1013"/>
        <end position="1034"/>
    </location>
</feature>
<dbReference type="PANTHER" id="PTHR13594:SF1">
    <property type="entry name" value="CENTRIOLAR COILED-COIL PROTEIN OF 110 KDA"/>
    <property type="match status" value="1"/>
</dbReference>
<feature type="compositionally biased region" description="Basic and acidic residues" evidence="2">
    <location>
        <begin position="972"/>
        <end position="982"/>
    </location>
</feature>
<dbReference type="EMBL" id="JBAMIC010000002">
    <property type="protein sequence ID" value="KAK7111902.1"/>
    <property type="molecule type" value="Genomic_DNA"/>
</dbReference>
<feature type="compositionally biased region" description="Basic and acidic residues" evidence="2">
    <location>
        <begin position="382"/>
        <end position="396"/>
    </location>
</feature>
<feature type="compositionally biased region" description="Polar residues" evidence="2">
    <location>
        <begin position="311"/>
        <end position="325"/>
    </location>
</feature>
<dbReference type="PANTHER" id="PTHR13594">
    <property type="entry name" value="CENTRIOLAR COILED-COIL PROTEIN OF 110 KDA"/>
    <property type="match status" value="1"/>
</dbReference>
<feature type="compositionally biased region" description="Low complexity" evidence="2">
    <location>
        <begin position="271"/>
        <end position="282"/>
    </location>
</feature>
<evidence type="ECO:0000313" key="3">
    <source>
        <dbReference type="EMBL" id="KAK7111902.1"/>
    </source>
</evidence>
<dbReference type="Pfam" id="PF16025">
    <property type="entry name" value="CaM_bind"/>
    <property type="match status" value="1"/>
</dbReference>
<accession>A0AAN9GKI0</accession>
<name>A0AAN9GKI0_9CAEN</name>
<feature type="compositionally biased region" description="Low complexity" evidence="2">
    <location>
        <begin position="98"/>
        <end position="110"/>
    </location>
</feature>
<gene>
    <name evidence="3" type="ORF">V1264_011455</name>
</gene>
<keyword evidence="1" id="KW-0175">Coiled coil</keyword>
<evidence type="ECO:0000256" key="2">
    <source>
        <dbReference type="SAM" id="MobiDB-lite"/>
    </source>
</evidence>
<evidence type="ECO:0008006" key="5">
    <source>
        <dbReference type="Google" id="ProtNLM"/>
    </source>
</evidence>
<reference evidence="3 4" key="1">
    <citation type="submission" date="2024-02" db="EMBL/GenBank/DDBJ databases">
        <title>Chromosome-scale genome assembly of the rough periwinkle Littorina saxatilis.</title>
        <authorList>
            <person name="De Jode A."/>
            <person name="Faria R."/>
            <person name="Formenti G."/>
            <person name="Sims Y."/>
            <person name="Smith T.P."/>
            <person name="Tracey A."/>
            <person name="Wood J.M.D."/>
            <person name="Zagrodzka Z.B."/>
            <person name="Johannesson K."/>
            <person name="Butlin R.K."/>
            <person name="Leder E.H."/>
        </authorList>
    </citation>
    <scope>NUCLEOTIDE SEQUENCE [LARGE SCALE GENOMIC DNA]</scope>
    <source>
        <strain evidence="3">Snail1</strain>
        <tissue evidence="3">Muscle</tissue>
    </source>
</reference>
<dbReference type="GO" id="GO:1903723">
    <property type="term" value="P:negative regulation of centriole elongation"/>
    <property type="evidence" value="ECO:0007669"/>
    <property type="project" value="TreeGrafter"/>
</dbReference>
<protein>
    <recommendedName>
        <fullName evidence="5">Centriolar coiled-coil protein of 110 kDa</fullName>
    </recommendedName>
</protein>
<dbReference type="GO" id="GO:0032053">
    <property type="term" value="P:ciliary basal body organization"/>
    <property type="evidence" value="ECO:0007669"/>
    <property type="project" value="TreeGrafter"/>
</dbReference>
<evidence type="ECO:0000256" key="1">
    <source>
        <dbReference type="SAM" id="Coils"/>
    </source>
</evidence>
<dbReference type="AlphaFoldDB" id="A0AAN9GKI0"/>
<feature type="region of interest" description="Disordered" evidence="2">
    <location>
        <begin position="375"/>
        <end position="631"/>
    </location>
</feature>
<sequence length="1095" mass="118971">MKELIQYFETHGRLLDRQDLSEESALQASRDVTSFVSCIRFNGVPILPPVMTNSRVDEVRQDRHNAVFKEKRLKARQRKHLMEVANQLVENTESREPSSGTRSGRAGSARLPIDRPPVLKPVVTSAWASIAASGGTESSVQSTESVSAMGASSVANTFATAEQGQEDFGLQTLDSMCSDFMSLEETLPTDFNGVPLTSVRQQKISHDLMRMSKILKVKDFNSTSGSDVSELPLSEYVGDSKSGESVRNGTTSALDNVSASFFHESQDTVVEVTPETTTENNTSGFVDHSMDGSPVETSSPGDGHFSGGGSDNTSGMSSANTTGTTDSHRSSRSSPRSLKNNTVHFASFVTEYIDTSASLSSENITVVKKKLPADQVAKNKQGGKEETASATNKEESLSEEGLLNNVSLAESDSPVTPTTNPSNLPFQQYAKVDPSSSDKENDAKQANKMSGSGTNSKSSQKSAVNVSHSGGGNSVTDSQGSSRSDGTVRTSGSSNSTLIEDAATAASRDSTNSLPLNIVESRDDDSSGKEKSKAAAGVPTRKPKKLPPEPPQETYQPPSRQLRVVNSKTAANQSGAATEGYRKGHVRRGSYTLSEPSPALVRSQATTQSGGDGETKNPQRKLNYEDEEDQTKLLNIRPQPVVPSEPESTGKAEHINKYLSQVQLISSEDVTASQVSMDSVHQSAASGQVQNSLSLMQSITLSQASVSSAAGGEAVQQFESLQHNLLHHQQKELEELFIQQRREQMALQAEIEEHNQRMKEQQEFLVSNAPENIKVQSQSNDGELSPDSNTGDQTNVKRFNFPTPKRTQINLHGQRIAGGAVSPGQLMLDTSVSSSSPKVRRPVLRSPVKFLPGRRNSGRVLVPPEAYEPEMRVKFEKLTAAGRGFLTRCLLQSDKVQELVKTIKDTREFAFSFQSETPIRKGNLSNQDRTLLERIVAQLQAALLDIHEIFFDTPVIEQMGLIEQTRLNTREKRLKSSTDESVRGSVPRISTATLKAQERRRRAQEAESTVFGASSARPRTAPASSNSPRSNVSVDLSGPLKRHYQFLLAKARKPAAMHAAHLAHQSHQHPQASGARPDTSRSVCTRHVKQTYLEK</sequence>
<feature type="compositionally biased region" description="Basic and acidic residues" evidence="2">
    <location>
        <begin position="436"/>
        <end position="445"/>
    </location>
</feature>
<feature type="compositionally biased region" description="Basic and acidic residues" evidence="2">
    <location>
        <begin position="520"/>
        <end position="533"/>
    </location>
</feature>
<feature type="compositionally biased region" description="Polar residues" evidence="2">
    <location>
        <begin position="447"/>
        <end position="498"/>
    </location>
</feature>
<feature type="region of interest" description="Disordered" evidence="2">
    <location>
        <begin position="88"/>
        <end position="113"/>
    </location>
</feature>
<feature type="compositionally biased region" description="Low complexity" evidence="2">
    <location>
        <begin position="399"/>
        <end position="408"/>
    </location>
</feature>
<dbReference type="GO" id="GO:0007099">
    <property type="term" value="P:centriole replication"/>
    <property type="evidence" value="ECO:0007669"/>
    <property type="project" value="InterPro"/>
</dbReference>
<keyword evidence="4" id="KW-1185">Reference proteome</keyword>
<feature type="compositionally biased region" description="Polar residues" evidence="2">
    <location>
        <begin position="413"/>
        <end position="426"/>
    </location>
</feature>
<organism evidence="3 4">
    <name type="scientific">Littorina saxatilis</name>
    <dbReference type="NCBI Taxonomy" id="31220"/>
    <lineage>
        <taxon>Eukaryota</taxon>
        <taxon>Metazoa</taxon>
        <taxon>Spiralia</taxon>
        <taxon>Lophotrochozoa</taxon>
        <taxon>Mollusca</taxon>
        <taxon>Gastropoda</taxon>
        <taxon>Caenogastropoda</taxon>
        <taxon>Littorinimorpha</taxon>
        <taxon>Littorinoidea</taxon>
        <taxon>Littorinidae</taxon>
        <taxon>Littorina</taxon>
    </lineage>
</organism>
<dbReference type="GO" id="GO:0005814">
    <property type="term" value="C:centriole"/>
    <property type="evidence" value="ECO:0007669"/>
    <property type="project" value="InterPro"/>
</dbReference>
<feature type="region of interest" description="Disordered" evidence="2">
    <location>
        <begin position="1057"/>
        <end position="1082"/>
    </location>
</feature>
<feature type="compositionally biased region" description="Low complexity" evidence="2">
    <location>
        <begin position="1057"/>
        <end position="1075"/>
    </location>
</feature>